<reference evidence="3" key="1">
    <citation type="journal article" date="2019" name="Int. J. Syst. Evol. Microbiol.">
        <title>The Global Catalogue of Microorganisms (GCM) 10K type strain sequencing project: providing services to taxonomists for standard genome sequencing and annotation.</title>
        <authorList>
            <consortium name="The Broad Institute Genomics Platform"/>
            <consortium name="The Broad Institute Genome Sequencing Center for Infectious Disease"/>
            <person name="Wu L."/>
            <person name="Ma J."/>
        </authorList>
    </citation>
    <scope>NUCLEOTIDE SEQUENCE [LARGE SCALE GENOMIC DNA]</scope>
    <source>
        <strain evidence="3">CCUG 37865</strain>
    </source>
</reference>
<evidence type="ECO:0000313" key="3">
    <source>
        <dbReference type="Proteomes" id="UP001595882"/>
    </source>
</evidence>
<feature type="transmembrane region" description="Helical" evidence="1">
    <location>
        <begin position="168"/>
        <end position="192"/>
    </location>
</feature>
<evidence type="ECO:0000313" key="2">
    <source>
        <dbReference type="EMBL" id="MFC4402155.1"/>
    </source>
</evidence>
<protein>
    <submittedName>
        <fullName evidence="2">DUF624 domain-containing protein</fullName>
    </submittedName>
</protein>
<feature type="transmembrane region" description="Helical" evidence="1">
    <location>
        <begin position="49"/>
        <end position="76"/>
    </location>
</feature>
<feature type="transmembrane region" description="Helical" evidence="1">
    <location>
        <begin position="130"/>
        <end position="156"/>
    </location>
</feature>
<accession>A0ABV8WQL6</accession>
<keyword evidence="1" id="KW-0812">Transmembrane</keyword>
<dbReference type="Proteomes" id="UP001595882">
    <property type="component" value="Unassembled WGS sequence"/>
</dbReference>
<feature type="transmembrane region" description="Helical" evidence="1">
    <location>
        <begin position="105"/>
        <end position="124"/>
    </location>
</feature>
<proteinExistence type="predicted"/>
<evidence type="ECO:0000256" key="1">
    <source>
        <dbReference type="SAM" id="Phobius"/>
    </source>
</evidence>
<feature type="transmembrane region" description="Helical" evidence="1">
    <location>
        <begin position="21"/>
        <end position="43"/>
    </location>
</feature>
<dbReference type="Pfam" id="PF04854">
    <property type="entry name" value="DUF624"/>
    <property type="match status" value="1"/>
</dbReference>
<keyword evidence="3" id="KW-1185">Reference proteome</keyword>
<gene>
    <name evidence="2" type="ORF">ACFOY7_03590</name>
</gene>
<comment type="caution">
    <text evidence="2">The sequence shown here is derived from an EMBL/GenBank/DDBJ whole genome shotgun (WGS) entry which is preliminary data.</text>
</comment>
<dbReference type="RefSeq" id="WP_390249472.1">
    <property type="nucleotide sequence ID" value="NZ_JBHSDT010000003.1"/>
</dbReference>
<organism evidence="2 3">
    <name type="scientific">Gracilibacillus xinjiangensis</name>
    <dbReference type="NCBI Taxonomy" id="1193282"/>
    <lineage>
        <taxon>Bacteria</taxon>
        <taxon>Bacillati</taxon>
        <taxon>Bacillota</taxon>
        <taxon>Bacilli</taxon>
        <taxon>Bacillales</taxon>
        <taxon>Bacillaceae</taxon>
        <taxon>Gracilibacillus</taxon>
    </lineage>
</organism>
<keyword evidence="1" id="KW-1133">Transmembrane helix</keyword>
<name>A0ABV8WQL6_9BACI</name>
<keyword evidence="1" id="KW-0472">Membrane</keyword>
<sequence>MHNVGVLGGFYIIADWIYRFAIVNLIWVLFNIPLVFLLFNLLLADTMGVVFVLTGMIFLLAPFILYPSTTALFAMVNCFIKKEDVKIFHDFWLYYKTNYKRSMRIGIVLAVFWIVLLIDFIYVVQAGNSVLTYIFIVLGFFVFIYQLLVCSGVNYIHGRVLDLFKHVATVMFGHPILSMSLGFISIVFLYIITQMLAIFLPFFSGSILAFLSLLVFIKINPEEKHSSYE</sequence>
<dbReference type="EMBL" id="JBHSDT010000003">
    <property type="protein sequence ID" value="MFC4402155.1"/>
    <property type="molecule type" value="Genomic_DNA"/>
</dbReference>
<dbReference type="InterPro" id="IPR006938">
    <property type="entry name" value="DUF624"/>
</dbReference>
<feature type="transmembrane region" description="Helical" evidence="1">
    <location>
        <begin position="198"/>
        <end position="217"/>
    </location>
</feature>